<evidence type="ECO:0000256" key="9">
    <source>
        <dbReference type="ARBA" id="ARBA00022525"/>
    </source>
</evidence>
<dbReference type="eggNOG" id="ENOG502SI3D">
    <property type="taxonomic scope" value="Eukaryota"/>
</dbReference>
<evidence type="ECO:0000256" key="7">
    <source>
        <dbReference type="ARBA" id="ARBA00022475"/>
    </source>
</evidence>
<dbReference type="AlphaFoldDB" id="K1X1V0"/>
<dbReference type="PANTHER" id="PTHR16631">
    <property type="entry name" value="GLUCAN 1,3-BETA-GLUCOSIDASE"/>
    <property type="match status" value="1"/>
</dbReference>
<comment type="similarity">
    <text evidence="4 22">Belongs to the glycosyl hydrolase 17 family.</text>
</comment>
<dbReference type="GO" id="GO:0000272">
    <property type="term" value="P:polysaccharide catabolic process"/>
    <property type="evidence" value="ECO:0007669"/>
    <property type="project" value="UniProtKB-KW"/>
</dbReference>
<evidence type="ECO:0000256" key="12">
    <source>
        <dbReference type="ARBA" id="ARBA00022801"/>
    </source>
</evidence>
<protein>
    <recommendedName>
        <fullName evidence="6">Probable glucan endo-1,3-beta-glucosidase eglC</fullName>
        <ecNumber evidence="5">3.2.1.39</ecNumber>
    </recommendedName>
    <alternativeName>
        <fullName evidence="20">Endo-1,3-beta-glucanase eglC</fullName>
    </alternativeName>
    <alternativeName>
        <fullName evidence="21">Laminarinase eglC</fullName>
    </alternativeName>
</protein>
<evidence type="ECO:0000256" key="21">
    <source>
        <dbReference type="ARBA" id="ARBA00032906"/>
    </source>
</evidence>
<evidence type="ECO:0000256" key="2">
    <source>
        <dbReference type="ARBA" id="ARBA00004191"/>
    </source>
</evidence>
<evidence type="ECO:0000256" key="5">
    <source>
        <dbReference type="ARBA" id="ARBA00012780"/>
    </source>
</evidence>
<comment type="function">
    <text evidence="19">Glucanases play a role in cell expansion during growth, in cell-cell fusion during mating, and in spore release during sporulation. This enzyme may be involved in beta-glucan degradation and also function biosynthetically as a transglycosylase.</text>
</comment>
<evidence type="ECO:0000256" key="24">
    <source>
        <dbReference type="SAM" id="SignalP"/>
    </source>
</evidence>
<feature type="region of interest" description="Disordered" evidence="23">
    <location>
        <begin position="317"/>
        <end position="452"/>
    </location>
</feature>
<evidence type="ECO:0000256" key="10">
    <source>
        <dbReference type="ARBA" id="ARBA00022622"/>
    </source>
</evidence>
<evidence type="ECO:0000256" key="19">
    <source>
        <dbReference type="ARBA" id="ARBA00025152"/>
    </source>
</evidence>
<keyword evidence="15" id="KW-0119">Carbohydrate metabolism</keyword>
<dbReference type="GO" id="GO:0005886">
    <property type="term" value="C:plasma membrane"/>
    <property type="evidence" value="ECO:0007669"/>
    <property type="project" value="UniProtKB-SubCell"/>
</dbReference>
<keyword evidence="9" id="KW-0964">Secreted</keyword>
<dbReference type="RefSeq" id="XP_007294883.1">
    <property type="nucleotide sequence ID" value="XM_007294821.1"/>
</dbReference>
<dbReference type="Gene3D" id="3.20.20.80">
    <property type="entry name" value="Glycosidases"/>
    <property type="match status" value="1"/>
</dbReference>
<feature type="signal peptide" evidence="24">
    <location>
        <begin position="1"/>
        <end position="17"/>
    </location>
</feature>
<feature type="chain" id="PRO_5003855100" description="Probable glucan endo-1,3-beta-glucosidase eglC" evidence="24">
    <location>
        <begin position="18"/>
        <end position="472"/>
    </location>
</feature>
<proteinExistence type="inferred from homology"/>
<keyword evidence="18" id="KW-0624">Polysaccharide degradation</keyword>
<comment type="catalytic activity">
    <reaction evidence="1">
        <text>Hydrolysis of (1-&gt;3)-beta-D-glucosidic linkages in (1-&gt;3)-beta-D-glucans.</text>
        <dbReference type="EC" id="3.2.1.39"/>
    </reaction>
</comment>
<dbReference type="GeneID" id="18762929"/>
<keyword evidence="8" id="KW-0134">Cell wall</keyword>
<evidence type="ECO:0000313" key="26">
    <source>
        <dbReference type="Proteomes" id="UP000006753"/>
    </source>
</evidence>
<organism evidence="25 26">
    <name type="scientific">Marssonina brunnea f. sp. multigermtubi (strain MB_m1)</name>
    <name type="common">Marssonina leaf spot fungus</name>
    <dbReference type="NCBI Taxonomy" id="1072389"/>
    <lineage>
        <taxon>Eukaryota</taxon>
        <taxon>Fungi</taxon>
        <taxon>Dikarya</taxon>
        <taxon>Ascomycota</taxon>
        <taxon>Pezizomycotina</taxon>
        <taxon>Leotiomycetes</taxon>
        <taxon>Helotiales</taxon>
        <taxon>Drepanopezizaceae</taxon>
        <taxon>Drepanopeziza</taxon>
    </lineage>
</organism>
<evidence type="ECO:0000256" key="22">
    <source>
        <dbReference type="RuleBase" id="RU004335"/>
    </source>
</evidence>
<dbReference type="EC" id="3.2.1.39" evidence="5"/>
<evidence type="ECO:0000256" key="15">
    <source>
        <dbReference type="ARBA" id="ARBA00023277"/>
    </source>
</evidence>
<dbReference type="GO" id="GO:0009986">
    <property type="term" value="C:cell surface"/>
    <property type="evidence" value="ECO:0007669"/>
    <property type="project" value="TreeGrafter"/>
</dbReference>
<dbReference type="PANTHER" id="PTHR16631:SF13">
    <property type="entry name" value="GLUCAN ENDO-1,3-BETA-GLUCOSIDASE EGLC-RELATED"/>
    <property type="match status" value="1"/>
</dbReference>
<keyword evidence="12" id="KW-0378">Hydrolase</keyword>
<dbReference type="GO" id="GO:0098552">
    <property type="term" value="C:side of membrane"/>
    <property type="evidence" value="ECO:0007669"/>
    <property type="project" value="UniProtKB-KW"/>
</dbReference>
<evidence type="ECO:0000256" key="13">
    <source>
        <dbReference type="ARBA" id="ARBA00023136"/>
    </source>
</evidence>
<evidence type="ECO:0000256" key="23">
    <source>
        <dbReference type="SAM" id="MobiDB-lite"/>
    </source>
</evidence>
<evidence type="ECO:0000256" key="4">
    <source>
        <dbReference type="ARBA" id="ARBA00008773"/>
    </source>
</evidence>
<keyword evidence="26" id="KW-1185">Reference proteome</keyword>
<keyword evidence="11 24" id="KW-0732">Signal</keyword>
<dbReference type="InterPro" id="IPR050732">
    <property type="entry name" value="Beta-glucan_modifiers"/>
</dbReference>
<keyword evidence="10" id="KW-0336">GPI-anchor</keyword>
<dbReference type="Pfam" id="PF00332">
    <property type="entry name" value="Glyco_hydro_17"/>
    <property type="match status" value="1"/>
</dbReference>
<accession>K1X1V0</accession>
<dbReference type="OMA" id="ANAKYYW"/>
<feature type="compositionally biased region" description="Gly residues" evidence="23">
    <location>
        <begin position="377"/>
        <end position="387"/>
    </location>
</feature>
<evidence type="ECO:0000256" key="16">
    <source>
        <dbReference type="ARBA" id="ARBA00023288"/>
    </source>
</evidence>
<evidence type="ECO:0000256" key="1">
    <source>
        <dbReference type="ARBA" id="ARBA00000382"/>
    </source>
</evidence>
<evidence type="ECO:0000256" key="3">
    <source>
        <dbReference type="ARBA" id="ARBA00004609"/>
    </source>
</evidence>
<evidence type="ECO:0000256" key="11">
    <source>
        <dbReference type="ARBA" id="ARBA00022729"/>
    </source>
</evidence>
<dbReference type="KEGG" id="mbe:MBM_06994"/>
<keyword evidence="16" id="KW-0449">Lipoprotein</keyword>
<comment type="subcellular location">
    <subcellularLocation>
        <location evidence="3">Cell membrane</location>
        <topology evidence="3">Lipid-anchor</topology>
        <topology evidence="3">GPI-anchor</topology>
    </subcellularLocation>
    <subcellularLocation>
        <location evidence="2">Secreted</location>
        <location evidence="2">Cell wall</location>
    </subcellularLocation>
</comment>
<dbReference type="STRING" id="1072389.K1X1V0"/>
<feature type="compositionally biased region" description="Low complexity" evidence="23">
    <location>
        <begin position="317"/>
        <end position="346"/>
    </location>
</feature>
<evidence type="ECO:0000256" key="17">
    <source>
        <dbReference type="ARBA" id="ARBA00023316"/>
    </source>
</evidence>
<dbReference type="InterPro" id="IPR017853">
    <property type="entry name" value="GH"/>
</dbReference>
<evidence type="ECO:0000256" key="6">
    <source>
        <dbReference type="ARBA" id="ARBA00019762"/>
    </source>
</evidence>
<dbReference type="SUPFAM" id="SSF51445">
    <property type="entry name" value="(Trans)glycosidases"/>
    <property type="match status" value="1"/>
</dbReference>
<reference evidence="25 26" key="1">
    <citation type="journal article" date="2012" name="BMC Genomics">
        <title>Sequencing the genome of Marssonina brunnea reveals fungus-poplar co-evolution.</title>
        <authorList>
            <person name="Zhu S."/>
            <person name="Cao Y.-Z."/>
            <person name="Jiang C."/>
            <person name="Tan B.-Y."/>
            <person name="Wang Z."/>
            <person name="Feng S."/>
            <person name="Zhang L."/>
            <person name="Su X.-H."/>
            <person name="Brejova B."/>
            <person name="Vinar T."/>
            <person name="Xu M."/>
            <person name="Wang M.-X."/>
            <person name="Zhang S.-G."/>
            <person name="Huang M.-R."/>
            <person name="Wu R."/>
            <person name="Zhou Y."/>
        </authorList>
    </citation>
    <scope>NUCLEOTIDE SEQUENCE [LARGE SCALE GENOMIC DNA]</scope>
    <source>
        <strain evidence="25 26">MB_m1</strain>
    </source>
</reference>
<name>K1X1V0_MARBU</name>
<dbReference type="HOGENOM" id="CLU_028820_1_1_1"/>
<dbReference type="GO" id="GO:0005576">
    <property type="term" value="C:extracellular region"/>
    <property type="evidence" value="ECO:0007669"/>
    <property type="project" value="TreeGrafter"/>
</dbReference>
<keyword evidence="17" id="KW-0961">Cell wall biogenesis/degradation</keyword>
<dbReference type="GO" id="GO:0042973">
    <property type="term" value="F:glucan endo-1,3-beta-D-glucosidase activity"/>
    <property type="evidence" value="ECO:0007669"/>
    <property type="project" value="UniProtKB-EC"/>
</dbReference>
<dbReference type="Proteomes" id="UP000006753">
    <property type="component" value="Unassembled WGS sequence"/>
</dbReference>
<evidence type="ECO:0000256" key="18">
    <source>
        <dbReference type="ARBA" id="ARBA00023326"/>
    </source>
</evidence>
<evidence type="ECO:0000256" key="20">
    <source>
        <dbReference type="ARBA" id="ARBA00032134"/>
    </source>
</evidence>
<gene>
    <name evidence="25" type="ORF">MBM_06994</name>
</gene>
<dbReference type="InterPro" id="IPR000490">
    <property type="entry name" value="Glyco_hydro_17"/>
</dbReference>
<evidence type="ECO:0000313" key="25">
    <source>
        <dbReference type="EMBL" id="EKD14783.1"/>
    </source>
</evidence>
<sequence>MHSSIFALATSVSVAAAINRGFNYGAVTWEGVAKDEAAFTAEFSAAKALPDTDGAFSSARLYTMVQSGTTKDVISAIPAAIATDTRLFLGLWASTGQATIDNEIAALQAAITQYGDEFTSRINGISVGSEDMYRISRTGLQNDPNGVGASPSEVASYIRQVKQAIAAAGLNVPVGHVDTWEVWQNGSNAEVIAESDFLGMNTFPYFQFTLENNIENGPRLFNEAFDVVKASSGGKPVIVTETGWPVAGNPGNLAQPSPENARAYYEAVGCNQLFGNVDTYWYTLVDANMDTTNQPKFGVVGSTLSDTPIFELGCSNSNSNSSSISSGSSTSSAPGSAATTPTKPVGSGSGSGSSGAQPVGSGSGAGSGSSGTQPAGSGSGSGYGTGSSGAKPVGSGSSDSPAVHMPYAPGTNPSPGFYGPSGSNTTVPVPTGTAAPVPAGPTPSSLTQSGATQMRAGAALALLGAVAAFILA</sequence>
<feature type="compositionally biased region" description="Low complexity" evidence="23">
    <location>
        <begin position="425"/>
        <end position="437"/>
    </location>
</feature>
<dbReference type="EMBL" id="JH921444">
    <property type="protein sequence ID" value="EKD14783.1"/>
    <property type="molecule type" value="Genomic_DNA"/>
</dbReference>
<keyword evidence="14" id="KW-0325">Glycoprotein</keyword>
<dbReference type="GO" id="GO:0071555">
    <property type="term" value="P:cell wall organization"/>
    <property type="evidence" value="ECO:0007669"/>
    <property type="project" value="UniProtKB-KW"/>
</dbReference>
<keyword evidence="13" id="KW-0472">Membrane</keyword>
<dbReference type="OrthoDB" id="77201at2759"/>
<evidence type="ECO:0000256" key="8">
    <source>
        <dbReference type="ARBA" id="ARBA00022512"/>
    </source>
</evidence>
<evidence type="ECO:0000256" key="14">
    <source>
        <dbReference type="ARBA" id="ARBA00023180"/>
    </source>
</evidence>
<keyword evidence="7" id="KW-1003">Cell membrane</keyword>
<dbReference type="FunCoup" id="K1X1V0">
    <property type="interactions" value="394"/>
</dbReference>
<dbReference type="InParanoid" id="K1X1V0"/>
<dbReference type="GO" id="GO:0009277">
    <property type="term" value="C:fungal-type cell wall"/>
    <property type="evidence" value="ECO:0007669"/>
    <property type="project" value="TreeGrafter"/>
</dbReference>